<comment type="caution">
    <text evidence="3">The sequence shown here is derived from an EMBL/GenBank/DDBJ whole genome shotgun (WGS) entry which is preliminary data.</text>
</comment>
<dbReference type="GO" id="GO:0007166">
    <property type="term" value="P:cell surface receptor signaling pathway"/>
    <property type="evidence" value="ECO:0007669"/>
    <property type="project" value="InterPro"/>
</dbReference>
<dbReference type="PANTHER" id="PTHR27005:SF266">
    <property type="entry name" value="SERINE_THREONINE-PROTEIN KINASE ZRK4"/>
    <property type="match status" value="1"/>
</dbReference>
<dbReference type="GO" id="GO:0004674">
    <property type="term" value="F:protein serine/threonine kinase activity"/>
    <property type="evidence" value="ECO:0007669"/>
    <property type="project" value="TreeGrafter"/>
</dbReference>
<dbReference type="GO" id="GO:0005886">
    <property type="term" value="C:plasma membrane"/>
    <property type="evidence" value="ECO:0007669"/>
    <property type="project" value="TreeGrafter"/>
</dbReference>
<evidence type="ECO:0000256" key="1">
    <source>
        <dbReference type="ARBA" id="ARBA00022741"/>
    </source>
</evidence>
<dbReference type="OrthoDB" id="75710at2759"/>
<dbReference type="GO" id="GO:0005524">
    <property type="term" value="F:ATP binding"/>
    <property type="evidence" value="ECO:0007669"/>
    <property type="project" value="UniProtKB-KW"/>
</dbReference>
<dbReference type="AlphaFoldDB" id="A0A8X7PWE0"/>
<dbReference type="EMBL" id="JAAMPC010000015">
    <property type="protein sequence ID" value="KAG2258517.1"/>
    <property type="molecule type" value="Genomic_DNA"/>
</dbReference>
<gene>
    <name evidence="3" type="ORF">Bca52824_077811</name>
</gene>
<proteinExistence type="predicted"/>
<name>A0A8X7PWE0_BRACI</name>
<dbReference type="Gene3D" id="1.10.510.10">
    <property type="entry name" value="Transferase(Phosphotransferase) domain 1"/>
    <property type="match status" value="1"/>
</dbReference>
<keyword evidence="2" id="KW-0067">ATP-binding</keyword>
<accession>A0A8X7PWE0</accession>
<sequence>MQNLYLSITQTCEYFLGDWGCVLRWRKRDCYCGFLSSNGTAKLTGFCVCVSIPEGQTFVKIDAVRADGVLDYLEYKYMTSDVVTENTDVFSSGVLLQNLLIGKHGVMNLMRVSDRVCKFVEEGRIVEILDPQMLENMDDDETGELERRQMEAVLSNAREMDV</sequence>
<organism evidence="3 4">
    <name type="scientific">Brassica carinata</name>
    <name type="common">Ethiopian mustard</name>
    <name type="synonym">Abyssinian cabbage</name>
    <dbReference type="NCBI Taxonomy" id="52824"/>
    <lineage>
        <taxon>Eukaryota</taxon>
        <taxon>Viridiplantae</taxon>
        <taxon>Streptophyta</taxon>
        <taxon>Embryophyta</taxon>
        <taxon>Tracheophyta</taxon>
        <taxon>Spermatophyta</taxon>
        <taxon>Magnoliopsida</taxon>
        <taxon>eudicotyledons</taxon>
        <taxon>Gunneridae</taxon>
        <taxon>Pentapetalae</taxon>
        <taxon>rosids</taxon>
        <taxon>malvids</taxon>
        <taxon>Brassicales</taxon>
        <taxon>Brassicaceae</taxon>
        <taxon>Brassiceae</taxon>
        <taxon>Brassica</taxon>
    </lineage>
</organism>
<keyword evidence="4" id="KW-1185">Reference proteome</keyword>
<evidence type="ECO:0000256" key="2">
    <source>
        <dbReference type="ARBA" id="ARBA00022840"/>
    </source>
</evidence>
<keyword evidence="1" id="KW-0547">Nucleotide-binding</keyword>
<dbReference type="PANTHER" id="PTHR27005">
    <property type="entry name" value="WALL-ASSOCIATED RECEPTOR KINASE-LIKE 21"/>
    <property type="match status" value="1"/>
</dbReference>
<dbReference type="InterPro" id="IPR045274">
    <property type="entry name" value="WAK-like"/>
</dbReference>
<evidence type="ECO:0000313" key="4">
    <source>
        <dbReference type="Proteomes" id="UP000886595"/>
    </source>
</evidence>
<evidence type="ECO:0000313" key="3">
    <source>
        <dbReference type="EMBL" id="KAG2258517.1"/>
    </source>
</evidence>
<protein>
    <submittedName>
        <fullName evidence="3">Uncharacterized protein</fullName>
    </submittedName>
</protein>
<dbReference type="SUPFAM" id="SSF56112">
    <property type="entry name" value="Protein kinase-like (PK-like)"/>
    <property type="match status" value="1"/>
</dbReference>
<dbReference type="Proteomes" id="UP000886595">
    <property type="component" value="Unassembled WGS sequence"/>
</dbReference>
<dbReference type="InterPro" id="IPR011009">
    <property type="entry name" value="Kinase-like_dom_sf"/>
</dbReference>
<reference evidence="3 4" key="1">
    <citation type="submission" date="2020-02" db="EMBL/GenBank/DDBJ databases">
        <authorList>
            <person name="Ma Q."/>
            <person name="Huang Y."/>
            <person name="Song X."/>
            <person name="Pei D."/>
        </authorList>
    </citation>
    <scope>NUCLEOTIDE SEQUENCE [LARGE SCALE GENOMIC DNA]</scope>
    <source>
        <strain evidence="3">Sxm20200214</strain>
        <tissue evidence="3">Leaf</tissue>
    </source>
</reference>